<feature type="transmembrane region" description="Helical" evidence="7">
    <location>
        <begin position="265"/>
        <end position="283"/>
    </location>
</feature>
<name>H1DGV3_9BACT</name>
<dbReference type="PANTHER" id="PTHR40074:SF2">
    <property type="entry name" value="O-ACETYLTRANSFERASE WECH"/>
    <property type="match status" value="1"/>
</dbReference>
<protein>
    <recommendedName>
        <fullName evidence="8">Acyltransferase 3 domain-containing protein</fullName>
    </recommendedName>
</protein>
<feature type="transmembrane region" description="Helical" evidence="7">
    <location>
        <begin position="361"/>
        <end position="385"/>
    </location>
</feature>
<dbReference type="PANTHER" id="PTHR40074">
    <property type="entry name" value="O-ACETYLTRANSFERASE WECH"/>
    <property type="match status" value="1"/>
</dbReference>
<feature type="transmembrane region" description="Helical" evidence="7">
    <location>
        <begin position="391"/>
        <end position="411"/>
    </location>
</feature>
<dbReference type="GO" id="GO:0005886">
    <property type="term" value="C:plasma membrane"/>
    <property type="evidence" value="ECO:0007669"/>
    <property type="project" value="UniProtKB-SubCell"/>
</dbReference>
<feature type="transmembrane region" description="Helical" evidence="7">
    <location>
        <begin position="94"/>
        <end position="119"/>
    </location>
</feature>
<feature type="transmembrane region" description="Helical" evidence="7">
    <location>
        <begin position="193"/>
        <end position="212"/>
    </location>
</feature>
<sequence length="424" mass="49034">MKFLALKDVSLSLLQQKVKICFNSISRNKSYSAMRIEIDGMSKLLTEICIMEKRETIGWIDLLRILACFLVVFSHCCDPFTAQFDTNRANFLTAVFSGSLVRPCVPLFVMMTGVLLFPVRMDMIAFYKKRIGRIIIPLIFWSMLLPILFFVYLNYIHPATQNMAITGDYTWRGMGTKLYTFIFNFNFDTTPLWYLYMLIGIYFIIPILNSWLEGAKKREIQVFLGIWVISLVIPYLKMLAPLLGYTGNYGNMGLFGVCDWNVYGTFYYVSGFIGYIILAYYLVKYPLAWSWKRTLGITIPLFGIGYLITSLGFLLTQKYFPGNYANLEIVWYFAGINVFMMTFPVFVIIQKLNIRSSVLLSRIASLTFGIYLCHFVFVQIAYDIWESSLPAILRIVGMACSVFIISALIVWGMKRWSYTRRLVC</sequence>
<evidence type="ECO:0000259" key="8">
    <source>
        <dbReference type="Pfam" id="PF01757"/>
    </source>
</evidence>
<gene>
    <name evidence="9" type="ORF">HMPREF9449_01489</name>
</gene>
<comment type="caution">
    <text evidence="9">The sequence shown here is derived from an EMBL/GenBank/DDBJ whole genome shotgun (WGS) entry which is preliminary data.</text>
</comment>
<evidence type="ECO:0000313" key="9">
    <source>
        <dbReference type="EMBL" id="EHP47636.1"/>
    </source>
</evidence>
<evidence type="ECO:0000256" key="3">
    <source>
        <dbReference type="ARBA" id="ARBA00022475"/>
    </source>
</evidence>
<feature type="transmembrane region" description="Helical" evidence="7">
    <location>
        <begin position="329"/>
        <end position="349"/>
    </location>
</feature>
<evidence type="ECO:0000256" key="1">
    <source>
        <dbReference type="ARBA" id="ARBA00004651"/>
    </source>
</evidence>
<feature type="transmembrane region" description="Helical" evidence="7">
    <location>
        <begin position="224"/>
        <end position="245"/>
    </location>
</feature>
<keyword evidence="10" id="KW-1185">Reference proteome</keyword>
<dbReference type="Pfam" id="PF01757">
    <property type="entry name" value="Acyl_transf_3"/>
    <property type="match status" value="1"/>
</dbReference>
<evidence type="ECO:0000256" key="4">
    <source>
        <dbReference type="ARBA" id="ARBA00022692"/>
    </source>
</evidence>
<dbReference type="InterPro" id="IPR002656">
    <property type="entry name" value="Acyl_transf_3_dom"/>
</dbReference>
<proteinExistence type="inferred from homology"/>
<dbReference type="GO" id="GO:0009246">
    <property type="term" value="P:enterobacterial common antigen biosynthetic process"/>
    <property type="evidence" value="ECO:0007669"/>
    <property type="project" value="TreeGrafter"/>
</dbReference>
<accession>H1DGV3</accession>
<feature type="transmembrane region" description="Helical" evidence="7">
    <location>
        <begin position="62"/>
        <end position="82"/>
    </location>
</feature>
<evidence type="ECO:0000313" key="10">
    <source>
        <dbReference type="Proteomes" id="UP000004892"/>
    </source>
</evidence>
<evidence type="ECO:0000256" key="6">
    <source>
        <dbReference type="ARBA" id="ARBA00023136"/>
    </source>
</evidence>
<feature type="domain" description="Acyltransferase 3" evidence="8">
    <location>
        <begin position="58"/>
        <end position="411"/>
    </location>
</feature>
<comment type="similarity">
    <text evidence="2">Belongs to the acyltransferase 3 family.</text>
</comment>
<evidence type="ECO:0000256" key="5">
    <source>
        <dbReference type="ARBA" id="ARBA00022989"/>
    </source>
</evidence>
<feature type="transmembrane region" description="Helical" evidence="7">
    <location>
        <begin position="131"/>
        <end position="153"/>
    </location>
</feature>
<organism evidence="9 10">
    <name type="scientific">Odoribacter laneus YIT 12061</name>
    <dbReference type="NCBI Taxonomy" id="742817"/>
    <lineage>
        <taxon>Bacteria</taxon>
        <taxon>Pseudomonadati</taxon>
        <taxon>Bacteroidota</taxon>
        <taxon>Bacteroidia</taxon>
        <taxon>Bacteroidales</taxon>
        <taxon>Odoribacteraceae</taxon>
        <taxon>Odoribacter</taxon>
    </lineage>
</organism>
<dbReference type="GO" id="GO:0016413">
    <property type="term" value="F:O-acetyltransferase activity"/>
    <property type="evidence" value="ECO:0007669"/>
    <property type="project" value="TreeGrafter"/>
</dbReference>
<keyword evidence="5 7" id="KW-1133">Transmembrane helix</keyword>
<keyword evidence="6 7" id="KW-0472">Membrane</keyword>
<keyword evidence="4 7" id="KW-0812">Transmembrane</keyword>
<dbReference type="HOGENOM" id="CLU_047714_0_1_10"/>
<dbReference type="Proteomes" id="UP000004892">
    <property type="component" value="Unassembled WGS sequence"/>
</dbReference>
<dbReference type="eggNOG" id="COG3274">
    <property type="taxonomic scope" value="Bacteria"/>
</dbReference>
<evidence type="ECO:0000256" key="7">
    <source>
        <dbReference type="SAM" id="Phobius"/>
    </source>
</evidence>
<dbReference type="STRING" id="742817.HMPREF9449_01489"/>
<keyword evidence="3" id="KW-1003">Cell membrane</keyword>
<reference evidence="9 10" key="1">
    <citation type="submission" date="2012-01" db="EMBL/GenBank/DDBJ databases">
        <title>The Genome Sequence of Odoribacter laneus YIT 12061.</title>
        <authorList>
            <consortium name="The Broad Institute Genome Sequencing Platform"/>
            <person name="Earl A."/>
            <person name="Ward D."/>
            <person name="Feldgarden M."/>
            <person name="Gevers D."/>
            <person name="Morotomi M."/>
            <person name="Young S.K."/>
            <person name="Zeng Q."/>
            <person name="Gargeya S."/>
            <person name="Fitzgerald M."/>
            <person name="Haas B."/>
            <person name="Abouelleil A."/>
            <person name="Alvarado L."/>
            <person name="Arachchi H.M."/>
            <person name="Berlin A."/>
            <person name="Chapman S.B."/>
            <person name="Gearin G."/>
            <person name="Goldberg J."/>
            <person name="Griggs A."/>
            <person name="Gujja S."/>
            <person name="Hansen M."/>
            <person name="Heiman D."/>
            <person name="Howarth C."/>
            <person name="Larimer J."/>
            <person name="Lui A."/>
            <person name="MacDonald P.J.P."/>
            <person name="McCowen C."/>
            <person name="Montmayeur A."/>
            <person name="Murphy C."/>
            <person name="Neiman D."/>
            <person name="Pearson M."/>
            <person name="Priest M."/>
            <person name="Roberts A."/>
            <person name="Saif S."/>
            <person name="Shea T."/>
            <person name="Sisk P."/>
            <person name="Stolte C."/>
            <person name="Sykes S."/>
            <person name="Wortman J."/>
            <person name="Nusbaum C."/>
            <person name="Birren B."/>
        </authorList>
    </citation>
    <scope>NUCLEOTIDE SEQUENCE [LARGE SCALE GENOMIC DNA]</scope>
    <source>
        <strain evidence="9 10">YIT 12061</strain>
    </source>
</reference>
<comment type="subcellular location">
    <subcellularLocation>
        <location evidence="1">Cell membrane</location>
        <topology evidence="1">Multi-pass membrane protein</topology>
    </subcellularLocation>
</comment>
<dbReference type="EMBL" id="ADMC01000022">
    <property type="protein sequence ID" value="EHP47636.1"/>
    <property type="molecule type" value="Genomic_DNA"/>
</dbReference>
<feature type="transmembrane region" description="Helical" evidence="7">
    <location>
        <begin position="295"/>
        <end position="317"/>
    </location>
</feature>
<dbReference type="PATRIC" id="fig|742817.3.peg.1582"/>
<dbReference type="AlphaFoldDB" id="H1DGV3"/>
<evidence type="ECO:0000256" key="2">
    <source>
        <dbReference type="ARBA" id="ARBA00007400"/>
    </source>
</evidence>